<feature type="transmembrane region" description="Helical" evidence="1">
    <location>
        <begin position="6"/>
        <end position="26"/>
    </location>
</feature>
<evidence type="ECO:0000313" key="3">
    <source>
        <dbReference type="Proteomes" id="UP000182738"/>
    </source>
</evidence>
<organism evidence="2 3">
    <name type="scientific">Anoxybacillus suryakundensis</name>
    <dbReference type="NCBI Taxonomy" id="1325335"/>
    <lineage>
        <taxon>Bacteria</taxon>
        <taxon>Bacillati</taxon>
        <taxon>Bacillota</taxon>
        <taxon>Bacilli</taxon>
        <taxon>Bacillales</taxon>
        <taxon>Anoxybacillaceae</taxon>
        <taxon>Anoxybacillus</taxon>
    </lineage>
</organism>
<keyword evidence="3" id="KW-1185">Reference proteome</keyword>
<dbReference type="STRING" id="1325335.GCA_001418025_00705"/>
<proteinExistence type="predicted"/>
<dbReference type="AlphaFoldDB" id="A0A0K6GL72"/>
<reference evidence="3" key="1">
    <citation type="submission" date="2015-08" db="EMBL/GenBank/DDBJ databases">
        <authorList>
            <person name="Varghese N."/>
        </authorList>
    </citation>
    <scope>NUCLEOTIDE SEQUENCE [LARGE SCALE GENOMIC DNA]</scope>
    <source>
        <strain evidence="3">DSM 27374</strain>
    </source>
</reference>
<keyword evidence="1" id="KW-1133">Transmembrane helix</keyword>
<accession>A0A0K6GL72</accession>
<dbReference type="Proteomes" id="UP000182738">
    <property type="component" value="Unassembled WGS sequence"/>
</dbReference>
<keyword evidence="1" id="KW-0472">Membrane</keyword>
<evidence type="ECO:0000256" key="1">
    <source>
        <dbReference type="SAM" id="Phobius"/>
    </source>
</evidence>
<protein>
    <submittedName>
        <fullName evidence="2">Uncharacterized protein</fullName>
    </submittedName>
</protein>
<dbReference type="EMBL" id="CYGZ01000003">
    <property type="protein sequence ID" value="CUA79397.1"/>
    <property type="molecule type" value="Genomic_DNA"/>
</dbReference>
<name>A0A0K6GL72_9BACL</name>
<keyword evidence="1" id="KW-0812">Transmembrane</keyword>
<sequence length="51" mass="6151">MGYFSLVVIIIIVFSLFFILKCLYHLKKNSDIRIKQNEQIIHLLTEQRKKD</sequence>
<gene>
    <name evidence="2" type="ORF">Ga0061060_103221</name>
</gene>
<evidence type="ECO:0000313" key="2">
    <source>
        <dbReference type="EMBL" id="CUA79397.1"/>
    </source>
</evidence>